<dbReference type="InterPro" id="IPR044068">
    <property type="entry name" value="CB"/>
</dbReference>
<keyword evidence="4" id="KW-0233">DNA recombination</keyword>
<name>A0A422M406_LACPA</name>
<feature type="region of interest" description="Disordered" evidence="6">
    <location>
        <begin position="377"/>
        <end position="401"/>
    </location>
</feature>
<evidence type="ECO:0000259" key="8">
    <source>
        <dbReference type="PROSITE" id="PS51900"/>
    </source>
</evidence>
<dbReference type="InterPro" id="IPR013762">
    <property type="entry name" value="Integrase-like_cat_sf"/>
</dbReference>
<evidence type="ECO:0000313" key="10">
    <source>
        <dbReference type="Proteomes" id="UP000284716"/>
    </source>
</evidence>
<evidence type="ECO:0000256" key="1">
    <source>
        <dbReference type="ARBA" id="ARBA00008857"/>
    </source>
</evidence>
<organism evidence="9 10">
    <name type="scientific">Lacticaseibacillus paracasei</name>
    <name type="common">Lactobacillus paracasei</name>
    <dbReference type="NCBI Taxonomy" id="1597"/>
    <lineage>
        <taxon>Bacteria</taxon>
        <taxon>Bacillati</taxon>
        <taxon>Bacillota</taxon>
        <taxon>Bacilli</taxon>
        <taxon>Lactobacillales</taxon>
        <taxon>Lactobacillaceae</taxon>
        <taxon>Lacticaseibacillus</taxon>
    </lineage>
</organism>
<protein>
    <submittedName>
        <fullName evidence="9">Site-specific tyrosine recombinase XerC</fullName>
    </submittedName>
</protein>
<comment type="similarity">
    <text evidence="1">Belongs to the 'phage' integrase family.</text>
</comment>
<dbReference type="Pfam" id="PF00589">
    <property type="entry name" value="Phage_integrase"/>
    <property type="match status" value="1"/>
</dbReference>
<reference evidence="9 10" key="1">
    <citation type="journal article" date="2018" name="Front. Microbiol.">
        <title>Conversion of Methionine to Cysteine in Lactobacillus paracasei Depends on the Highly Mobile cysK-ctl-cysE Gene Cluster.</title>
        <authorList>
            <person name="Wuthrich D."/>
            <person name="Irmler S."/>
            <person name="Berthoud H."/>
            <person name="Guggenbuhl B."/>
            <person name="Eugster E."/>
            <person name="Bruggmann R."/>
        </authorList>
    </citation>
    <scope>NUCLEOTIDE SEQUENCE [LARGE SCALE GENOMIC DNA]</scope>
    <source>
        <strain evidence="9 10">FAM18157</strain>
    </source>
</reference>
<evidence type="ECO:0000256" key="4">
    <source>
        <dbReference type="ARBA" id="ARBA00023172"/>
    </source>
</evidence>
<dbReference type="InterPro" id="IPR011010">
    <property type="entry name" value="DNA_brk_join_enz"/>
</dbReference>
<feature type="compositionally biased region" description="Basic and acidic residues" evidence="6">
    <location>
        <begin position="377"/>
        <end position="392"/>
    </location>
</feature>
<dbReference type="Gene3D" id="1.10.150.130">
    <property type="match status" value="1"/>
</dbReference>
<evidence type="ECO:0000259" key="7">
    <source>
        <dbReference type="PROSITE" id="PS51898"/>
    </source>
</evidence>
<dbReference type="PANTHER" id="PTHR30629">
    <property type="entry name" value="PROPHAGE INTEGRASE"/>
    <property type="match status" value="1"/>
</dbReference>
<proteinExistence type="inferred from homology"/>
<dbReference type="Pfam" id="PF14659">
    <property type="entry name" value="Phage_int_SAM_3"/>
    <property type="match status" value="1"/>
</dbReference>
<comment type="caution">
    <text evidence="9">The sequence shown here is derived from an EMBL/GenBank/DDBJ whole genome shotgun (WGS) entry which is preliminary data.</text>
</comment>
<dbReference type="Proteomes" id="UP000284716">
    <property type="component" value="Unassembled WGS sequence"/>
</dbReference>
<evidence type="ECO:0000313" key="9">
    <source>
        <dbReference type="EMBL" id="RND82137.1"/>
    </source>
</evidence>
<keyword evidence="2" id="KW-0229">DNA integration</keyword>
<feature type="domain" description="Core-binding (CB)" evidence="8">
    <location>
        <begin position="67"/>
        <end position="147"/>
    </location>
</feature>
<dbReference type="RefSeq" id="WP_123031876.1">
    <property type="nucleotide sequence ID" value="NZ_LKFS01000047.1"/>
</dbReference>
<evidence type="ECO:0000256" key="3">
    <source>
        <dbReference type="ARBA" id="ARBA00023125"/>
    </source>
</evidence>
<sequence>MASIKPYQSKGQTLYRVQVYAGIDPLTGKKRYRSRQGLKTKQEANLIAKRLEYAASEGQSIKKPEPVTFKSLSDEYFEAYKVTVRVSTSDNLKASVDKHLIPAIGEYRVNAITTATMQKVANQLSKDIPSVTDRLLQYARSVFKLAMHKRIISEDPTTWVKRPKHQTVHKDDNLLYWDKDQIAKFFSCIDREKQLDQFVFFKLLFLAGLRRGEALALNWSDITFAGEDEVDIDVNKTVAKKLAINPPKTPASYRTVPVFDRDTVDALHAWRIKQQEKMQYYNVNTMVSNDFPIFCNHKGTTLNLRTPRVWLLKLMDDNHLEPRITLHKARHSFISNLLLAGVPVPTVQKLAGHDSPDITLAVYAHVNAKQRESAAKKLSEYLGTDDKVDSGKDSGPSNSKE</sequence>
<dbReference type="PROSITE" id="PS51900">
    <property type="entry name" value="CB"/>
    <property type="match status" value="1"/>
</dbReference>
<gene>
    <name evidence="9" type="ORF">FAM18157_01233</name>
</gene>
<dbReference type="GO" id="GO:0006310">
    <property type="term" value="P:DNA recombination"/>
    <property type="evidence" value="ECO:0007669"/>
    <property type="project" value="UniProtKB-KW"/>
</dbReference>
<dbReference type="InterPro" id="IPR010998">
    <property type="entry name" value="Integrase_recombinase_N"/>
</dbReference>
<dbReference type="PANTHER" id="PTHR30629:SF2">
    <property type="entry name" value="PROPHAGE INTEGRASE INTS-RELATED"/>
    <property type="match status" value="1"/>
</dbReference>
<dbReference type="InterPro" id="IPR002104">
    <property type="entry name" value="Integrase_catalytic"/>
</dbReference>
<dbReference type="InterPro" id="IPR050808">
    <property type="entry name" value="Phage_Integrase"/>
</dbReference>
<dbReference type="InterPro" id="IPR028259">
    <property type="entry name" value="AP2-like_int_N"/>
</dbReference>
<accession>A0A422M406</accession>
<dbReference type="SUPFAM" id="SSF56349">
    <property type="entry name" value="DNA breaking-rejoining enzymes"/>
    <property type="match status" value="1"/>
</dbReference>
<dbReference type="InterPro" id="IPR004107">
    <property type="entry name" value="Integrase_SAM-like_N"/>
</dbReference>
<dbReference type="GO" id="GO:0015074">
    <property type="term" value="P:DNA integration"/>
    <property type="evidence" value="ECO:0007669"/>
    <property type="project" value="UniProtKB-KW"/>
</dbReference>
<dbReference type="PROSITE" id="PS51898">
    <property type="entry name" value="TYR_RECOMBINASE"/>
    <property type="match status" value="1"/>
</dbReference>
<evidence type="ECO:0000256" key="5">
    <source>
        <dbReference type="PROSITE-ProRule" id="PRU01248"/>
    </source>
</evidence>
<keyword evidence="3 5" id="KW-0238">DNA-binding</keyword>
<evidence type="ECO:0000256" key="2">
    <source>
        <dbReference type="ARBA" id="ARBA00022908"/>
    </source>
</evidence>
<dbReference type="AlphaFoldDB" id="A0A422M406"/>
<dbReference type="EMBL" id="LKFS01000047">
    <property type="protein sequence ID" value="RND82137.1"/>
    <property type="molecule type" value="Genomic_DNA"/>
</dbReference>
<evidence type="ECO:0000256" key="6">
    <source>
        <dbReference type="SAM" id="MobiDB-lite"/>
    </source>
</evidence>
<dbReference type="GO" id="GO:0003677">
    <property type="term" value="F:DNA binding"/>
    <property type="evidence" value="ECO:0007669"/>
    <property type="project" value="UniProtKB-UniRule"/>
</dbReference>
<dbReference type="CDD" id="cd01189">
    <property type="entry name" value="INT_ICEBs1_C_like"/>
    <property type="match status" value="1"/>
</dbReference>
<dbReference type="Gene3D" id="1.10.443.10">
    <property type="entry name" value="Intergrase catalytic core"/>
    <property type="match status" value="1"/>
</dbReference>
<dbReference type="Pfam" id="PF14657">
    <property type="entry name" value="Arm-DNA-bind_4"/>
    <property type="match status" value="1"/>
</dbReference>
<feature type="domain" description="Tyr recombinase" evidence="7">
    <location>
        <begin position="172"/>
        <end position="376"/>
    </location>
</feature>